<evidence type="ECO:0000313" key="9">
    <source>
        <dbReference type="Proteomes" id="UP001295423"/>
    </source>
</evidence>
<accession>A0AAD2G015</accession>
<dbReference type="InterPro" id="IPR043129">
    <property type="entry name" value="ATPase_NBD"/>
</dbReference>
<gene>
    <name evidence="8" type="ORF">CYCCA115_LOCUS17310</name>
</gene>
<comment type="caution">
    <text evidence="8">The sequence shown here is derived from an EMBL/GenBank/DDBJ whole genome shotgun (WGS) entry which is preliminary data.</text>
</comment>
<name>A0AAD2G015_9STRA</name>
<dbReference type="SUPFAM" id="SSF100934">
    <property type="entry name" value="Heat shock protein 70kD (HSP70), C-terminal subdomain"/>
    <property type="match status" value="1"/>
</dbReference>
<evidence type="ECO:0000256" key="7">
    <source>
        <dbReference type="SAM" id="SignalP"/>
    </source>
</evidence>
<dbReference type="AlphaFoldDB" id="A0AAD2G015"/>
<evidence type="ECO:0000313" key="8">
    <source>
        <dbReference type="EMBL" id="CAJ1958706.1"/>
    </source>
</evidence>
<dbReference type="PANTHER" id="PTHR45639">
    <property type="entry name" value="HSC70CB, ISOFORM G-RELATED"/>
    <property type="match status" value="1"/>
</dbReference>
<reference evidence="8" key="1">
    <citation type="submission" date="2023-08" db="EMBL/GenBank/DDBJ databases">
        <authorList>
            <person name="Audoor S."/>
            <person name="Bilcke G."/>
        </authorList>
    </citation>
    <scope>NUCLEOTIDE SEQUENCE</scope>
</reference>
<keyword evidence="1" id="KW-0547">Nucleotide-binding</keyword>
<evidence type="ECO:0000256" key="2">
    <source>
        <dbReference type="ARBA" id="ARBA00022824"/>
    </source>
</evidence>
<dbReference type="Pfam" id="PF00012">
    <property type="entry name" value="HSP70"/>
    <property type="match status" value="1"/>
</dbReference>
<dbReference type="SUPFAM" id="SSF53067">
    <property type="entry name" value="Actin-like ATPase domain"/>
    <property type="match status" value="2"/>
</dbReference>
<feature type="region of interest" description="Disordered" evidence="6">
    <location>
        <begin position="814"/>
        <end position="930"/>
    </location>
</feature>
<protein>
    <submittedName>
        <fullName evidence="8">Uncharacterized protein</fullName>
    </submittedName>
</protein>
<dbReference type="PANTHER" id="PTHR45639:SF3">
    <property type="entry name" value="HYPOXIA UP-REGULATED PROTEIN 1"/>
    <property type="match status" value="1"/>
</dbReference>
<feature type="compositionally biased region" description="Acidic residues" evidence="6">
    <location>
        <begin position="899"/>
        <end position="912"/>
    </location>
</feature>
<feature type="compositionally biased region" description="Basic and acidic residues" evidence="6">
    <location>
        <begin position="859"/>
        <end position="886"/>
    </location>
</feature>
<dbReference type="InterPro" id="IPR029048">
    <property type="entry name" value="HSP70_C_sf"/>
</dbReference>
<feature type="compositionally biased region" description="Basic and acidic residues" evidence="6">
    <location>
        <begin position="579"/>
        <end position="588"/>
    </location>
</feature>
<keyword evidence="5" id="KW-0175">Coiled coil</keyword>
<dbReference type="EMBL" id="CAKOGP040001980">
    <property type="protein sequence ID" value="CAJ1958706.1"/>
    <property type="molecule type" value="Genomic_DNA"/>
</dbReference>
<dbReference type="PRINTS" id="PR00301">
    <property type="entry name" value="HEATSHOCK70"/>
</dbReference>
<dbReference type="InterPro" id="IPR013126">
    <property type="entry name" value="Hsp_70_fam"/>
</dbReference>
<sequence length="930" mass="104158">MRISLFAASAMLCIVGGLFAQVNAKAILGVDLGSLYMKVALVQRGAPLEIVTNLHSKRKTEQMVLFDQGTRFYGADANGLLARKPTKTPVAMTVVLGRDDEHPTVKVLTERHYPLTPKYNATRFGSYFVVDGKDEYTPEELTAMLLNHAEEITVAYGKEKGHILGEIRDCVLTVPSFATQAERRALMDAAKLGNFNVLSLIDENTASALNFGMDKVYEEPQIILFYNLGASSLQVSVIKFHSYEMKEGKLSKKTKTVGSIEVLGKAWDSTLGGLAFDNRLVEYLADHFNAEWNKARGHDKDVRTIPRAMTKLRIQANKVKHVLSANAEIPVHMDSLHDDMSLSLHITRAKFEELCEDLMDRAVAPVHAAIKSAGLELKDITAIEMIGGGMRVPKVRAGLSAALDDKELGMHINSDESMALGASFFGANISTAFRVRHVGLTDINPFPIAVSLAELEAKEPKEGEEVWSKEATIFATNGKTGVKKSIAFTHDQDLHCALDYADADTLPEGSSSELQRYKVTGVAAFAKEMEEKGLGKPKVTLQFELTHSGITELVKAEAAVVETYTVEEEVEVEDEEEGDDKKEEAEAEAKEEETTDEDKSNETKTEEEEPKKKKTKLVEKIFGIRSKKPAFWTPKEKKRTIKKTLDVESYYVGKIRPLTEELMAESKAKLDYLNQKDKERIELEEAKNRVESYIYKIKNKLIDDEENIAKVSTEEQREELRKLSADGEDWLYDDGYNADLKTMEAKFAELSEPAEKVWFRVAEMSDRPAAVKEMTKKLEKVEELMMKWKDSMPQITDEEKADVTDKVTAVRTWLSEKEAEQEKLASHEDPAFTSAEVPVQTKSLERLISKLMKKPKPKPVKEEKNETATEGSNETKAENAEEKDGEDKDAEASSTQEEVKEEEEKKDEEEKKEEETTKEDGYAAETGDEL</sequence>
<feature type="compositionally biased region" description="Basic and acidic residues" evidence="6">
    <location>
        <begin position="814"/>
        <end position="830"/>
    </location>
</feature>
<dbReference type="CDD" id="cd10230">
    <property type="entry name" value="ASKHA_NBD_HSP70_HYOU1"/>
    <property type="match status" value="1"/>
</dbReference>
<keyword evidence="9" id="KW-1185">Reference proteome</keyword>
<feature type="compositionally biased region" description="Acidic residues" evidence="6">
    <location>
        <begin position="565"/>
        <end position="578"/>
    </location>
</feature>
<evidence type="ECO:0000256" key="5">
    <source>
        <dbReference type="SAM" id="Coils"/>
    </source>
</evidence>
<feature type="coiled-coil region" evidence="5">
    <location>
        <begin position="669"/>
        <end position="696"/>
    </location>
</feature>
<dbReference type="InterPro" id="IPR029047">
    <property type="entry name" value="HSP70_peptide-bd_sf"/>
</dbReference>
<keyword evidence="4" id="KW-0143">Chaperone</keyword>
<dbReference type="Gene3D" id="3.90.640.10">
    <property type="entry name" value="Actin, Chain A, domain 4"/>
    <property type="match status" value="1"/>
</dbReference>
<dbReference type="Gene3D" id="2.60.34.10">
    <property type="entry name" value="Substrate Binding Domain Of DNAk, Chain A, domain 1"/>
    <property type="match status" value="1"/>
</dbReference>
<dbReference type="GO" id="GO:0140662">
    <property type="term" value="F:ATP-dependent protein folding chaperone"/>
    <property type="evidence" value="ECO:0007669"/>
    <property type="project" value="InterPro"/>
</dbReference>
<dbReference type="Gene3D" id="1.20.1270.10">
    <property type="match status" value="1"/>
</dbReference>
<dbReference type="GO" id="GO:0005524">
    <property type="term" value="F:ATP binding"/>
    <property type="evidence" value="ECO:0007669"/>
    <property type="project" value="UniProtKB-KW"/>
</dbReference>
<keyword evidence="3" id="KW-0067">ATP-binding</keyword>
<keyword evidence="2" id="KW-0256">Endoplasmic reticulum</keyword>
<proteinExistence type="predicted"/>
<dbReference type="GO" id="GO:0034663">
    <property type="term" value="C:endoplasmic reticulum chaperone complex"/>
    <property type="evidence" value="ECO:0007669"/>
    <property type="project" value="TreeGrafter"/>
</dbReference>
<feature type="signal peptide" evidence="7">
    <location>
        <begin position="1"/>
        <end position="20"/>
    </location>
</feature>
<feature type="chain" id="PRO_5041907434" evidence="7">
    <location>
        <begin position="21"/>
        <end position="930"/>
    </location>
</feature>
<evidence type="ECO:0000256" key="6">
    <source>
        <dbReference type="SAM" id="MobiDB-lite"/>
    </source>
</evidence>
<evidence type="ECO:0000256" key="3">
    <source>
        <dbReference type="ARBA" id="ARBA00022840"/>
    </source>
</evidence>
<feature type="region of interest" description="Disordered" evidence="6">
    <location>
        <begin position="565"/>
        <end position="614"/>
    </location>
</feature>
<dbReference type="Proteomes" id="UP001295423">
    <property type="component" value="Unassembled WGS sequence"/>
</dbReference>
<dbReference type="Gene3D" id="3.30.30.30">
    <property type="match status" value="1"/>
</dbReference>
<evidence type="ECO:0000256" key="1">
    <source>
        <dbReference type="ARBA" id="ARBA00022741"/>
    </source>
</evidence>
<dbReference type="FunFam" id="3.90.640.10:FF:000004">
    <property type="entry name" value="Heat shock 70 kDa protein 4"/>
    <property type="match status" value="1"/>
</dbReference>
<keyword evidence="7" id="KW-0732">Signal</keyword>
<dbReference type="GO" id="GO:0030968">
    <property type="term" value="P:endoplasmic reticulum unfolded protein response"/>
    <property type="evidence" value="ECO:0007669"/>
    <property type="project" value="TreeGrafter"/>
</dbReference>
<dbReference type="Gene3D" id="3.30.420.40">
    <property type="match status" value="2"/>
</dbReference>
<organism evidence="8 9">
    <name type="scientific">Cylindrotheca closterium</name>
    <dbReference type="NCBI Taxonomy" id="2856"/>
    <lineage>
        <taxon>Eukaryota</taxon>
        <taxon>Sar</taxon>
        <taxon>Stramenopiles</taxon>
        <taxon>Ochrophyta</taxon>
        <taxon>Bacillariophyta</taxon>
        <taxon>Bacillariophyceae</taxon>
        <taxon>Bacillariophycidae</taxon>
        <taxon>Bacillariales</taxon>
        <taxon>Bacillariaceae</taxon>
        <taxon>Cylindrotheca</taxon>
    </lineage>
</organism>
<evidence type="ECO:0000256" key="4">
    <source>
        <dbReference type="ARBA" id="ARBA00023186"/>
    </source>
</evidence>